<accession>A0A1Y1USN8</accession>
<dbReference type="SUPFAM" id="SSF51445">
    <property type="entry name" value="(Trans)glycosidases"/>
    <property type="match status" value="1"/>
</dbReference>
<dbReference type="GO" id="GO:0005975">
    <property type="term" value="P:carbohydrate metabolic process"/>
    <property type="evidence" value="ECO:0007669"/>
    <property type="project" value="InterPro"/>
</dbReference>
<sequence>MSTHVAEVDTSSLKPLKLTASNVKTFERHFIDQHGRILHLRGANVGAASKVPNRPSGPLHEHAKVSYIGRPFPLEDAAEHWQRLKSWGLTFLRITVTWDAIEHAGHGQYDEEYLAYLRALLKSMSEYGIVAYVAMHQDVWSRYCGGSGAPGWTLEAAGFDLSSDGEKLVKSGAAFLDGIRGGKLEGERGLWPTAWAIHSHLFSSTFFWGGKMFAPSLTVQDGEREVNIQSYLQDAFLKAFERLIDAVGDVNGVLGFELMNEPHPGFIGLPTINEWNYNTDLHLGDYPSAFQSMSMGAGHPTPNVPHYTRSFPWPTRIAKRITANPSGTSAWKGSCPWEKEGVWRWSDAKQTAVVLQENYFVKGVKGRDVDFYQDCYWPFVRKWEAMMNNKLRDKKGKMRMIEVVPNEFCPEWPEGVIPQNLVFAPHWYDINTLFKKQFGNFTVNVQDLSRGAFVFKCLYWGRQVKANYARQVKNIVENARKQIGEVPIVIGESGLPMDMNDGTAFKSGDWRWQERMMDAMISAFETSMVGFNLWTYNPSNRDDLGDDWNAENFSWYSDESRRVAVGSQKAGSKSRLDHGARLLDSVVRPYAIATAGTPLSHEYDPSTSVFTYRLQSPIRLGSNSSEEAASAEVPSTAHITEIYLPSRIYAEGKTEYQVSIGGRIKFDYENQRAYLWFSDAPAWADRKKANKIRRVDIWVKGKRPAQDEYGVGSWVTMITLLLLAIVGMIYGTKLQWKQDEIRGIRETKWGF</sequence>
<dbReference type="InterPro" id="IPR013780">
    <property type="entry name" value="Glyco_hydro_b"/>
</dbReference>
<gene>
    <name evidence="6" type="ORF">BD324DRAFT_574636</name>
</gene>
<dbReference type="GeneID" id="33554883"/>
<dbReference type="PROSITE" id="PS00659">
    <property type="entry name" value="GLYCOSYL_HYDROL_F5"/>
    <property type="match status" value="1"/>
</dbReference>
<name>A0A1Y1USN8_9TREE</name>
<dbReference type="InterPro" id="IPR018087">
    <property type="entry name" value="Glyco_hydro_5_CS"/>
</dbReference>
<keyword evidence="3" id="KW-0326">Glycosidase</keyword>
<comment type="similarity">
    <text evidence="1">Belongs to the glycosyl hydrolase 5 (cellulase A) family.</text>
</comment>
<dbReference type="GO" id="GO:0050295">
    <property type="term" value="F:steryl-beta-glucosidase activity"/>
    <property type="evidence" value="ECO:0007669"/>
    <property type="project" value="TreeGrafter"/>
</dbReference>
<dbReference type="Gene3D" id="3.20.20.80">
    <property type="entry name" value="Glycosidases"/>
    <property type="match status" value="2"/>
</dbReference>
<proteinExistence type="inferred from homology"/>
<dbReference type="InterPro" id="IPR041036">
    <property type="entry name" value="GH5_C"/>
</dbReference>
<evidence type="ECO:0000256" key="4">
    <source>
        <dbReference type="SAM" id="Phobius"/>
    </source>
</evidence>
<evidence type="ECO:0000256" key="2">
    <source>
        <dbReference type="ARBA" id="ARBA00022801"/>
    </source>
</evidence>
<dbReference type="STRING" id="4999.A0A1Y1USN8"/>
<dbReference type="AlphaFoldDB" id="A0A1Y1USN8"/>
<evidence type="ECO:0000313" key="6">
    <source>
        <dbReference type="EMBL" id="ORX41033.1"/>
    </source>
</evidence>
<protein>
    <submittedName>
        <fullName evidence="6">Glucocerebrosidase</fullName>
    </submittedName>
</protein>
<feature type="domain" description="Glycoside hydrolase family 5 C-terminal" evidence="5">
    <location>
        <begin position="588"/>
        <end position="675"/>
    </location>
</feature>
<evidence type="ECO:0000256" key="1">
    <source>
        <dbReference type="ARBA" id="ARBA00005641"/>
    </source>
</evidence>
<dbReference type="InParanoid" id="A0A1Y1USN8"/>
<dbReference type="RefSeq" id="XP_021874712.1">
    <property type="nucleotide sequence ID" value="XM_022013075.1"/>
</dbReference>
<dbReference type="Pfam" id="PF18564">
    <property type="entry name" value="Glyco_hydro_5_C"/>
    <property type="match status" value="1"/>
</dbReference>
<dbReference type="Proteomes" id="UP000193218">
    <property type="component" value="Unassembled WGS sequence"/>
</dbReference>
<keyword evidence="4" id="KW-0472">Membrane</keyword>
<keyword evidence="4" id="KW-0812">Transmembrane</keyword>
<dbReference type="EMBL" id="NBSH01000001">
    <property type="protein sequence ID" value="ORX41033.1"/>
    <property type="molecule type" value="Genomic_DNA"/>
</dbReference>
<dbReference type="InterPro" id="IPR052066">
    <property type="entry name" value="Glycosphingolipid_Hydrolases"/>
</dbReference>
<evidence type="ECO:0000259" key="5">
    <source>
        <dbReference type="Pfam" id="PF18564"/>
    </source>
</evidence>
<organism evidence="6 7">
    <name type="scientific">Kockovaella imperatae</name>
    <dbReference type="NCBI Taxonomy" id="4999"/>
    <lineage>
        <taxon>Eukaryota</taxon>
        <taxon>Fungi</taxon>
        <taxon>Dikarya</taxon>
        <taxon>Basidiomycota</taxon>
        <taxon>Agaricomycotina</taxon>
        <taxon>Tremellomycetes</taxon>
        <taxon>Tremellales</taxon>
        <taxon>Cuniculitremaceae</taxon>
        <taxon>Kockovaella</taxon>
    </lineage>
</organism>
<dbReference type="PANTHER" id="PTHR31308">
    <property type="match status" value="1"/>
</dbReference>
<keyword evidence="4" id="KW-1133">Transmembrane helix</keyword>
<dbReference type="InterPro" id="IPR017853">
    <property type="entry name" value="GH"/>
</dbReference>
<keyword evidence="2" id="KW-0378">Hydrolase</keyword>
<dbReference type="PANTHER" id="PTHR31308:SF5">
    <property type="entry name" value="ERGOSTERYL-BETA-GLUCOSIDASE"/>
    <property type="match status" value="1"/>
</dbReference>
<dbReference type="Gene3D" id="2.60.40.1180">
    <property type="entry name" value="Golgi alpha-mannosidase II"/>
    <property type="match status" value="1"/>
</dbReference>
<keyword evidence="7" id="KW-1185">Reference proteome</keyword>
<evidence type="ECO:0000256" key="3">
    <source>
        <dbReference type="ARBA" id="ARBA00023295"/>
    </source>
</evidence>
<dbReference type="OrthoDB" id="9971853at2759"/>
<reference evidence="6 7" key="1">
    <citation type="submission" date="2017-03" db="EMBL/GenBank/DDBJ databases">
        <title>Widespread Adenine N6-methylation of Active Genes in Fungi.</title>
        <authorList>
            <consortium name="DOE Joint Genome Institute"/>
            <person name="Mondo S.J."/>
            <person name="Dannebaum R.O."/>
            <person name="Kuo R.C."/>
            <person name="Louie K.B."/>
            <person name="Bewick A.J."/>
            <person name="Labutti K."/>
            <person name="Haridas S."/>
            <person name="Kuo A."/>
            <person name="Salamov A."/>
            <person name="Ahrendt S.R."/>
            <person name="Lau R."/>
            <person name="Bowen B.P."/>
            <person name="Lipzen A."/>
            <person name="Sullivan W."/>
            <person name="Andreopoulos W.B."/>
            <person name="Clum A."/>
            <person name="Lindquist E."/>
            <person name="Daum C."/>
            <person name="Northen T.R."/>
            <person name="Ramamoorthy G."/>
            <person name="Schmitz R.J."/>
            <person name="Gryganskyi A."/>
            <person name="Culley D."/>
            <person name="Magnuson J."/>
            <person name="James T.Y."/>
            <person name="O'Malley M.A."/>
            <person name="Stajich J.E."/>
            <person name="Spatafora J.W."/>
            <person name="Visel A."/>
            <person name="Grigoriev I.V."/>
        </authorList>
    </citation>
    <scope>NUCLEOTIDE SEQUENCE [LARGE SCALE GENOMIC DNA]</scope>
    <source>
        <strain evidence="6 7">NRRL Y-17943</strain>
    </source>
</reference>
<dbReference type="GO" id="GO:1904462">
    <property type="term" value="P:ergosteryl 3-beta-D-glucoside catabolic process"/>
    <property type="evidence" value="ECO:0007669"/>
    <property type="project" value="TreeGrafter"/>
</dbReference>
<evidence type="ECO:0000313" key="7">
    <source>
        <dbReference type="Proteomes" id="UP000193218"/>
    </source>
</evidence>
<comment type="caution">
    <text evidence="6">The sequence shown here is derived from an EMBL/GenBank/DDBJ whole genome shotgun (WGS) entry which is preliminary data.</text>
</comment>
<feature type="transmembrane region" description="Helical" evidence="4">
    <location>
        <begin position="711"/>
        <end position="732"/>
    </location>
</feature>